<keyword evidence="1" id="KW-0808">Transferase</keyword>
<keyword evidence="5" id="KW-1185">Reference proteome</keyword>
<keyword evidence="2" id="KW-0949">S-adenosyl-L-methionine</keyword>
<gene>
    <name evidence="4" type="ordered locus">Despr_2290</name>
</gene>
<dbReference type="Proteomes" id="UP000006365">
    <property type="component" value="Chromosome"/>
</dbReference>
<name>A0A7U3YN52_DESPD</name>
<evidence type="ECO:0000256" key="1">
    <source>
        <dbReference type="ARBA" id="ARBA00022679"/>
    </source>
</evidence>
<evidence type="ECO:0000313" key="4">
    <source>
        <dbReference type="EMBL" id="ADW18434.1"/>
    </source>
</evidence>
<dbReference type="PANTHER" id="PTHR12350">
    <property type="entry name" value="HISTONE-LYSINE N-METHYLTRANSFERASE-RELATED"/>
    <property type="match status" value="1"/>
</dbReference>
<evidence type="ECO:0000256" key="2">
    <source>
        <dbReference type="ARBA" id="ARBA00022691"/>
    </source>
</evidence>
<dbReference type="InterPro" id="IPR053201">
    <property type="entry name" value="Flavunoidine_N-MTase"/>
</dbReference>
<evidence type="ECO:0000259" key="3">
    <source>
        <dbReference type="PROSITE" id="PS50868"/>
    </source>
</evidence>
<dbReference type="Gene3D" id="2.170.270.10">
    <property type="entry name" value="SET domain"/>
    <property type="match status" value="1"/>
</dbReference>
<reference evidence="4 5" key="1">
    <citation type="journal article" date="2011" name="Stand. Genomic Sci.">
        <title>Complete genome sequence of Desulfobulbus propionicus type strain (1pr3).</title>
        <authorList>
            <person name="Pagani I."/>
            <person name="Lapidus A."/>
            <person name="Nolan M."/>
            <person name="Lucas S."/>
            <person name="Hammon N."/>
            <person name="Deshpande S."/>
            <person name="Cheng J.F."/>
            <person name="Chertkov O."/>
            <person name="Davenport K."/>
            <person name="Tapia R."/>
            <person name="Han C."/>
            <person name="Goodwin L."/>
            <person name="Pitluck S."/>
            <person name="Liolios K."/>
            <person name="Mavromatis K."/>
            <person name="Ivanova N."/>
            <person name="Mikhailova N."/>
            <person name="Pati A."/>
            <person name="Chen A."/>
            <person name="Palaniappan K."/>
            <person name="Land M."/>
            <person name="Hauser L."/>
            <person name="Chang Y.J."/>
            <person name="Jeffries C.D."/>
            <person name="Detter J.C."/>
            <person name="Brambilla E."/>
            <person name="Kannan K.P."/>
            <person name="Djao O.D."/>
            <person name="Rohde M."/>
            <person name="Pukall R."/>
            <person name="Spring S."/>
            <person name="Goker M."/>
            <person name="Sikorski J."/>
            <person name="Woyke T."/>
            <person name="Bristow J."/>
            <person name="Eisen J.A."/>
            <person name="Markowitz V."/>
            <person name="Hugenholtz P."/>
            <person name="Kyrpides N.C."/>
            <person name="Klenk H.P."/>
        </authorList>
    </citation>
    <scope>NUCLEOTIDE SEQUENCE [LARGE SCALE GENOMIC DNA]</scope>
    <source>
        <strain evidence="5">ATCC 33891 / DSM 2032 / 1pr3</strain>
    </source>
</reference>
<sequence>MLYPPDQFGKDPLFPKHSDFAVVFKDELAGRGVIAFRAFKQGEIIARMAGYIVHEIRQHTLQITPDTHLYDPYFSGFFLHSCAPNISLDMVNLTVTALKEIPANSFLYMDYAETEDVLFKQFPCSCGSANCRGWITGRKEMHDGALAQQLHLNQALR</sequence>
<dbReference type="EMBL" id="CP002364">
    <property type="protein sequence ID" value="ADW18434.1"/>
    <property type="molecule type" value="Genomic_DNA"/>
</dbReference>
<dbReference type="SUPFAM" id="SSF82199">
    <property type="entry name" value="SET domain"/>
    <property type="match status" value="1"/>
</dbReference>
<dbReference type="PANTHER" id="PTHR12350:SF19">
    <property type="entry name" value="SET DOMAIN-CONTAINING PROTEIN"/>
    <property type="match status" value="1"/>
</dbReference>
<dbReference type="InterPro" id="IPR046341">
    <property type="entry name" value="SET_dom_sf"/>
</dbReference>
<proteinExistence type="predicted"/>
<dbReference type="GO" id="GO:0016740">
    <property type="term" value="F:transferase activity"/>
    <property type="evidence" value="ECO:0007669"/>
    <property type="project" value="UniProtKB-KW"/>
</dbReference>
<dbReference type="InterPro" id="IPR003616">
    <property type="entry name" value="Post-SET_dom"/>
</dbReference>
<dbReference type="PROSITE" id="PS50868">
    <property type="entry name" value="POST_SET"/>
    <property type="match status" value="1"/>
</dbReference>
<organism evidence="4 5">
    <name type="scientific">Desulfobulbus propionicus (strain ATCC 33891 / DSM 2032 / VKM B-1956 / 1pr3)</name>
    <dbReference type="NCBI Taxonomy" id="577650"/>
    <lineage>
        <taxon>Bacteria</taxon>
        <taxon>Pseudomonadati</taxon>
        <taxon>Thermodesulfobacteriota</taxon>
        <taxon>Desulfobulbia</taxon>
        <taxon>Desulfobulbales</taxon>
        <taxon>Desulfobulbaceae</taxon>
        <taxon>Desulfobulbus</taxon>
    </lineage>
</organism>
<dbReference type="Pfam" id="PF00856">
    <property type="entry name" value="SET"/>
    <property type="match status" value="1"/>
</dbReference>
<evidence type="ECO:0000313" key="5">
    <source>
        <dbReference type="Proteomes" id="UP000006365"/>
    </source>
</evidence>
<protein>
    <submittedName>
        <fullName evidence="4">SET-related domain protein</fullName>
    </submittedName>
</protein>
<dbReference type="AlphaFoldDB" id="A0A7U3YN52"/>
<dbReference type="InterPro" id="IPR001214">
    <property type="entry name" value="SET_dom"/>
</dbReference>
<dbReference type="KEGG" id="dpr:Despr_2290"/>
<accession>A0A7U3YN52</accession>
<feature type="domain" description="Post-SET" evidence="3">
    <location>
        <begin position="120"/>
        <end position="136"/>
    </location>
</feature>
<dbReference type="RefSeq" id="WP_015724972.1">
    <property type="nucleotide sequence ID" value="NC_014972.1"/>
</dbReference>
<dbReference type="SMART" id="SM00508">
    <property type="entry name" value="PostSET"/>
    <property type="match status" value="1"/>
</dbReference>